<protein>
    <submittedName>
        <fullName evidence="5">HlyD family secretion protein</fullName>
    </submittedName>
</protein>
<gene>
    <name evidence="5" type="ORF">JJB09_25875</name>
</gene>
<accession>A0A937CPX7</accession>
<dbReference type="Pfam" id="PF25917">
    <property type="entry name" value="BSH_RND"/>
    <property type="match status" value="1"/>
</dbReference>
<name>A0A937CPX7_9HYPH</name>
<evidence type="ECO:0000259" key="2">
    <source>
        <dbReference type="Pfam" id="PF25876"/>
    </source>
</evidence>
<dbReference type="Proteomes" id="UP000633219">
    <property type="component" value="Unassembled WGS sequence"/>
</dbReference>
<sequence length="327" mass="35199">MERRTPITSQATIQAYVVGIAPEVNGRVVDVPVSDNSRVKAGQVLFRIDPEQFEIAVREAESRLGRVGQEIGVSTANVDAAQARLVEANATLDNTREQANRSAELLKKGAVTAQRAELDATRLKEMQATVLAAEADLRRAREELGPAGNDNPQIQEALAALGRAQLDVIRSTVKAPSDGVVTNLQLSIGSFATAGKNAITFIDTQTLWITAAFKENSLENVAPGNKAEILFDALPGKLYPATVESVGLGVAQGSVDPETGLPKVSNENGWIRTPQSFPVRLILQGERPKGVRYGAQAHVVIYTGEHPVTNLVGQVWMNVLKYLTYLN</sequence>
<dbReference type="PANTHER" id="PTHR30367">
    <property type="entry name" value="P-HYDROXYBENZOIC ACID EFFLUX PUMP SUBUNIT AAEA-RELATED"/>
    <property type="match status" value="1"/>
</dbReference>
<evidence type="ECO:0000259" key="3">
    <source>
        <dbReference type="Pfam" id="PF25917"/>
    </source>
</evidence>
<dbReference type="PANTHER" id="PTHR30367:SF6">
    <property type="entry name" value="SECRETION PROTEIN-RELATED"/>
    <property type="match status" value="1"/>
</dbReference>
<dbReference type="EMBL" id="JAEQNC010000024">
    <property type="protein sequence ID" value="MBL0375441.1"/>
    <property type="molecule type" value="Genomic_DNA"/>
</dbReference>
<dbReference type="Gene3D" id="2.40.50.100">
    <property type="match status" value="1"/>
</dbReference>
<evidence type="ECO:0000259" key="4">
    <source>
        <dbReference type="Pfam" id="PF25963"/>
    </source>
</evidence>
<feature type="domain" description="Multidrug resistance protein MdtA-like barrel-sandwich hybrid" evidence="3">
    <location>
        <begin position="18"/>
        <end position="200"/>
    </location>
</feature>
<feature type="domain" description="Multidrug resistance protein MdtA-like alpha-helical hairpin" evidence="2">
    <location>
        <begin position="79"/>
        <end position="144"/>
    </location>
</feature>
<dbReference type="Pfam" id="PF25876">
    <property type="entry name" value="HH_MFP_RND"/>
    <property type="match status" value="1"/>
</dbReference>
<dbReference type="InterPro" id="IPR050393">
    <property type="entry name" value="MFP_Efflux_Pump"/>
</dbReference>
<comment type="caution">
    <text evidence="5">The sequence shown here is derived from an EMBL/GenBank/DDBJ whole genome shotgun (WGS) entry which is preliminary data.</text>
</comment>
<evidence type="ECO:0000256" key="1">
    <source>
        <dbReference type="ARBA" id="ARBA00004167"/>
    </source>
</evidence>
<organism evidence="5 6">
    <name type="scientific">Rhizobium setariae</name>
    <dbReference type="NCBI Taxonomy" id="2801340"/>
    <lineage>
        <taxon>Bacteria</taxon>
        <taxon>Pseudomonadati</taxon>
        <taxon>Pseudomonadota</taxon>
        <taxon>Alphaproteobacteria</taxon>
        <taxon>Hyphomicrobiales</taxon>
        <taxon>Rhizobiaceae</taxon>
        <taxon>Rhizobium/Agrobacterium group</taxon>
        <taxon>Rhizobium</taxon>
    </lineage>
</organism>
<dbReference type="AlphaFoldDB" id="A0A937CPX7"/>
<keyword evidence="6" id="KW-1185">Reference proteome</keyword>
<evidence type="ECO:0000313" key="6">
    <source>
        <dbReference type="Proteomes" id="UP000633219"/>
    </source>
</evidence>
<dbReference type="Gene3D" id="1.10.287.470">
    <property type="entry name" value="Helix hairpin bin"/>
    <property type="match status" value="1"/>
</dbReference>
<comment type="subcellular location">
    <subcellularLocation>
        <location evidence="1">Membrane</location>
        <topology evidence="1">Single-pass membrane protein</topology>
    </subcellularLocation>
</comment>
<evidence type="ECO:0000313" key="5">
    <source>
        <dbReference type="EMBL" id="MBL0375441.1"/>
    </source>
</evidence>
<feature type="domain" description="p-hydroxybenzoic acid efflux pump subunit AaeA-like beta-barrel" evidence="4">
    <location>
        <begin position="206"/>
        <end position="301"/>
    </location>
</feature>
<dbReference type="InterPro" id="IPR058634">
    <property type="entry name" value="AaeA-lik-b-barrel"/>
</dbReference>
<dbReference type="Gene3D" id="2.40.30.170">
    <property type="match status" value="1"/>
</dbReference>
<proteinExistence type="predicted"/>
<dbReference type="SUPFAM" id="SSF111369">
    <property type="entry name" value="HlyD-like secretion proteins"/>
    <property type="match status" value="2"/>
</dbReference>
<dbReference type="Pfam" id="PF25963">
    <property type="entry name" value="Beta-barrel_AAEA"/>
    <property type="match status" value="1"/>
</dbReference>
<reference evidence="5" key="1">
    <citation type="submission" date="2021-01" db="EMBL/GenBank/DDBJ databases">
        <title>Rhizobium sp. strain KVB221 16S ribosomal RNA gene Genome sequencing and assembly.</title>
        <authorList>
            <person name="Kang M."/>
        </authorList>
    </citation>
    <scope>NUCLEOTIDE SEQUENCE</scope>
    <source>
        <strain evidence="5">KVB221</strain>
    </source>
</reference>
<dbReference type="InterPro" id="IPR058624">
    <property type="entry name" value="MdtA-like_HH"/>
</dbReference>
<dbReference type="InterPro" id="IPR058625">
    <property type="entry name" value="MdtA-like_BSH"/>
</dbReference>